<dbReference type="EMBL" id="JBHUIR010000047">
    <property type="protein sequence ID" value="MFD2260562.1"/>
    <property type="molecule type" value="Genomic_DNA"/>
</dbReference>
<dbReference type="SUPFAM" id="SSF52283">
    <property type="entry name" value="Formate/glycerate dehydrogenase catalytic domain-like"/>
    <property type="match status" value="1"/>
</dbReference>
<comment type="caution">
    <text evidence="4">The sequence shown here is derived from an EMBL/GenBank/DDBJ whole genome shotgun (WGS) entry which is preliminary data.</text>
</comment>
<keyword evidence="1" id="KW-0560">Oxidoreductase</keyword>
<accession>A0ABW5DHY2</accession>
<organism evidence="4 5">
    <name type="scientific">Chelativorans composti</name>
    <dbReference type="NCBI Taxonomy" id="768533"/>
    <lineage>
        <taxon>Bacteria</taxon>
        <taxon>Pseudomonadati</taxon>
        <taxon>Pseudomonadota</taxon>
        <taxon>Alphaproteobacteria</taxon>
        <taxon>Hyphomicrobiales</taxon>
        <taxon>Phyllobacteriaceae</taxon>
        <taxon>Chelativorans</taxon>
    </lineage>
</organism>
<evidence type="ECO:0000256" key="2">
    <source>
        <dbReference type="ARBA" id="ARBA00023027"/>
    </source>
</evidence>
<evidence type="ECO:0000313" key="5">
    <source>
        <dbReference type="Proteomes" id="UP001597373"/>
    </source>
</evidence>
<dbReference type="Proteomes" id="UP001597373">
    <property type="component" value="Unassembled WGS sequence"/>
</dbReference>
<name>A0ABW5DHY2_9HYPH</name>
<dbReference type="InterPro" id="IPR036291">
    <property type="entry name" value="NAD(P)-bd_dom_sf"/>
</dbReference>
<evidence type="ECO:0000259" key="3">
    <source>
        <dbReference type="Pfam" id="PF02826"/>
    </source>
</evidence>
<proteinExistence type="predicted"/>
<gene>
    <name evidence="4" type="ORF">ACFSMZ_12410</name>
</gene>
<dbReference type="PANTHER" id="PTHR43333">
    <property type="entry name" value="2-HACID_DH_C DOMAIN-CONTAINING PROTEIN"/>
    <property type="match status" value="1"/>
</dbReference>
<dbReference type="PANTHER" id="PTHR43333:SF1">
    <property type="entry name" value="D-ISOMER SPECIFIC 2-HYDROXYACID DEHYDROGENASE NAD-BINDING DOMAIN-CONTAINING PROTEIN"/>
    <property type="match status" value="1"/>
</dbReference>
<dbReference type="Pfam" id="PF02826">
    <property type="entry name" value="2-Hacid_dh_C"/>
    <property type="match status" value="1"/>
</dbReference>
<dbReference type="Gene3D" id="3.40.50.720">
    <property type="entry name" value="NAD(P)-binding Rossmann-like Domain"/>
    <property type="match status" value="2"/>
</dbReference>
<feature type="domain" description="D-isomer specific 2-hydroxyacid dehydrogenase NAD-binding" evidence="3">
    <location>
        <begin position="121"/>
        <end position="296"/>
    </location>
</feature>
<dbReference type="RefSeq" id="WP_345099599.1">
    <property type="nucleotide sequence ID" value="NZ_BAABGS010000066.1"/>
</dbReference>
<evidence type="ECO:0000313" key="4">
    <source>
        <dbReference type="EMBL" id="MFD2260562.1"/>
    </source>
</evidence>
<keyword evidence="5" id="KW-1185">Reference proteome</keyword>
<dbReference type="InterPro" id="IPR006140">
    <property type="entry name" value="D-isomer_DH_NAD-bd"/>
</dbReference>
<reference evidence="5" key="1">
    <citation type="journal article" date="2019" name="Int. J. Syst. Evol. Microbiol.">
        <title>The Global Catalogue of Microorganisms (GCM) 10K type strain sequencing project: providing services to taxonomists for standard genome sequencing and annotation.</title>
        <authorList>
            <consortium name="The Broad Institute Genomics Platform"/>
            <consortium name="The Broad Institute Genome Sequencing Center for Infectious Disease"/>
            <person name="Wu L."/>
            <person name="Ma J."/>
        </authorList>
    </citation>
    <scope>NUCLEOTIDE SEQUENCE [LARGE SCALE GENOMIC DNA]</scope>
    <source>
        <strain evidence="5">KCTC 23707</strain>
    </source>
</reference>
<dbReference type="SUPFAM" id="SSF51735">
    <property type="entry name" value="NAD(P)-binding Rossmann-fold domains"/>
    <property type="match status" value="1"/>
</dbReference>
<dbReference type="CDD" id="cd12164">
    <property type="entry name" value="GDH_like_2"/>
    <property type="match status" value="1"/>
</dbReference>
<protein>
    <submittedName>
        <fullName evidence="4">Glyoxylate/hydroxypyruvate reductase A</fullName>
    </submittedName>
</protein>
<evidence type="ECO:0000256" key="1">
    <source>
        <dbReference type="ARBA" id="ARBA00023002"/>
    </source>
</evidence>
<sequence length="332" mass="36621">MSTQPSAVPSGTLKSVKGRVLLTAHGMNADHWRRMLSQDGRNVVLEPSGEVDPTIDYAVLWRYPHGLLRRLPNLKIIFSAGAGVDHIMSDPDVHDLHANVPIVRVVAPNLTQHMAEYVVWRVMDHHRQGIAYRQLQAQSVWESLSQPTASEVTVGIMGLGALGRAAAEKLLAIGFRVAGWSRTPRDVPGVESYTGEDGLTPFLNRTDILVILLPLTPATEGMVNYSVLARLRQNGPLGGPCLINASRGRVHREADILRALDEGILKEASLDVFEREPLPEESPIWQHPRIVVTPHEAAASDPDHLAPLMLTQMEAYERGEPLSNLVDRERGY</sequence>
<keyword evidence="2" id="KW-0520">NAD</keyword>